<gene>
    <name evidence="1" type="ORF">S01H4_22107</name>
</gene>
<comment type="caution">
    <text evidence="1">The sequence shown here is derived from an EMBL/GenBank/DDBJ whole genome shotgun (WGS) entry which is preliminary data.</text>
</comment>
<feature type="non-terminal residue" evidence="1">
    <location>
        <position position="1"/>
    </location>
</feature>
<dbReference type="EMBL" id="BART01010086">
    <property type="protein sequence ID" value="GAG84924.1"/>
    <property type="molecule type" value="Genomic_DNA"/>
</dbReference>
<protein>
    <submittedName>
        <fullName evidence="1">Uncharacterized protein</fullName>
    </submittedName>
</protein>
<evidence type="ECO:0000313" key="1">
    <source>
        <dbReference type="EMBL" id="GAG84924.1"/>
    </source>
</evidence>
<organism evidence="1">
    <name type="scientific">marine sediment metagenome</name>
    <dbReference type="NCBI Taxonomy" id="412755"/>
    <lineage>
        <taxon>unclassified sequences</taxon>
        <taxon>metagenomes</taxon>
        <taxon>ecological metagenomes</taxon>
    </lineage>
</organism>
<reference evidence="1" key="1">
    <citation type="journal article" date="2014" name="Front. Microbiol.">
        <title>High frequency of phylogenetically diverse reductive dehalogenase-homologous genes in deep subseafloor sedimentary metagenomes.</title>
        <authorList>
            <person name="Kawai M."/>
            <person name="Futagami T."/>
            <person name="Toyoda A."/>
            <person name="Takaki Y."/>
            <person name="Nishi S."/>
            <person name="Hori S."/>
            <person name="Arai W."/>
            <person name="Tsubouchi T."/>
            <person name="Morono Y."/>
            <person name="Uchiyama I."/>
            <person name="Ito T."/>
            <person name="Fujiyama A."/>
            <person name="Inagaki F."/>
            <person name="Takami H."/>
        </authorList>
    </citation>
    <scope>NUCLEOTIDE SEQUENCE</scope>
    <source>
        <strain evidence="1">Expedition CK06-06</strain>
    </source>
</reference>
<proteinExistence type="predicted"/>
<accession>X1AQ82</accession>
<name>X1AQ82_9ZZZZ</name>
<sequence length="66" mass="7367">LASEGVNETEAYRLIKTTITMDNEDLDSVAASDDVLIRFYRDVSGVDTCDTDAFLKKVVLKIPRND</sequence>
<dbReference type="AlphaFoldDB" id="X1AQ82"/>